<dbReference type="GO" id="GO:0015199">
    <property type="term" value="F:amino-acid betaine transmembrane transporter activity"/>
    <property type="evidence" value="ECO:0007669"/>
    <property type="project" value="TreeGrafter"/>
</dbReference>
<name>A0A1R4F6T6_9MICO</name>
<dbReference type="EMBL" id="FUHU01000018">
    <property type="protein sequence ID" value="SJM51629.1"/>
    <property type="molecule type" value="Genomic_DNA"/>
</dbReference>
<keyword evidence="2" id="KW-0813">Transport</keyword>
<keyword evidence="4 7" id="KW-0812">Transmembrane</keyword>
<keyword evidence="5 8" id="KW-1133">Transmembrane helix</keyword>
<evidence type="ECO:0000313" key="10">
    <source>
        <dbReference type="Proteomes" id="UP000195787"/>
    </source>
</evidence>
<evidence type="ECO:0000256" key="3">
    <source>
        <dbReference type="ARBA" id="ARBA00022475"/>
    </source>
</evidence>
<keyword evidence="3" id="KW-1003">Cell membrane</keyword>
<dbReference type="SUPFAM" id="SSF103481">
    <property type="entry name" value="Multidrug resistance efflux transporter EmrE"/>
    <property type="match status" value="1"/>
</dbReference>
<proteinExistence type="inferred from homology"/>
<dbReference type="GO" id="GO:0031460">
    <property type="term" value="P:glycine betaine transport"/>
    <property type="evidence" value="ECO:0007669"/>
    <property type="project" value="TreeGrafter"/>
</dbReference>
<evidence type="ECO:0000256" key="1">
    <source>
        <dbReference type="ARBA" id="ARBA00004651"/>
    </source>
</evidence>
<dbReference type="GO" id="GO:0005886">
    <property type="term" value="C:plasma membrane"/>
    <property type="evidence" value="ECO:0007669"/>
    <property type="project" value="UniProtKB-SubCell"/>
</dbReference>
<gene>
    <name evidence="9" type="ORF">CZ674_02855</name>
</gene>
<keyword evidence="10" id="KW-1185">Reference proteome</keyword>
<feature type="transmembrane region" description="Helical" evidence="8">
    <location>
        <begin position="56"/>
        <end position="78"/>
    </location>
</feature>
<accession>A0A1R4F6T6</accession>
<dbReference type="RefSeq" id="WP_068483758.1">
    <property type="nucleotide sequence ID" value="NZ_FUHU01000018.1"/>
</dbReference>
<dbReference type="PANTHER" id="PTHR30561:SF1">
    <property type="entry name" value="MULTIDRUG TRANSPORTER EMRE"/>
    <property type="match status" value="1"/>
</dbReference>
<evidence type="ECO:0000256" key="4">
    <source>
        <dbReference type="ARBA" id="ARBA00022692"/>
    </source>
</evidence>
<dbReference type="Gene3D" id="1.10.3730.20">
    <property type="match status" value="1"/>
</dbReference>
<dbReference type="GeneID" id="303172140"/>
<evidence type="ECO:0000313" key="9">
    <source>
        <dbReference type="EMBL" id="SJM51629.1"/>
    </source>
</evidence>
<dbReference type="InterPro" id="IPR037185">
    <property type="entry name" value="EmrE-like"/>
</dbReference>
<evidence type="ECO:0000256" key="2">
    <source>
        <dbReference type="ARBA" id="ARBA00022448"/>
    </source>
</evidence>
<evidence type="ECO:0000256" key="6">
    <source>
        <dbReference type="ARBA" id="ARBA00023136"/>
    </source>
</evidence>
<evidence type="ECO:0000256" key="8">
    <source>
        <dbReference type="SAM" id="Phobius"/>
    </source>
</evidence>
<keyword evidence="6 8" id="KW-0472">Membrane</keyword>
<feature type="transmembrane region" description="Helical" evidence="8">
    <location>
        <begin position="84"/>
        <end position="102"/>
    </location>
</feature>
<dbReference type="InterPro" id="IPR000390">
    <property type="entry name" value="Small_drug/metabolite_transptr"/>
</dbReference>
<dbReference type="Proteomes" id="UP000195787">
    <property type="component" value="Unassembled WGS sequence"/>
</dbReference>
<evidence type="ECO:0000256" key="7">
    <source>
        <dbReference type="RuleBase" id="RU003942"/>
    </source>
</evidence>
<comment type="subcellular location">
    <subcellularLocation>
        <location evidence="1 7">Cell membrane</location>
        <topology evidence="1 7">Multi-pass membrane protein</topology>
    </subcellularLocation>
</comment>
<dbReference type="GO" id="GO:0015297">
    <property type="term" value="F:antiporter activity"/>
    <property type="evidence" value="ECO:0007669"/>
    <property type="project" value="TreeGrafter"/>
</dbReference>
<comment type="similarity">
    <text evidence="7">Belongs to the drug/metabolite transporter (DMT) superfamily. Small multidrug resistance (SMR) (TC 2.A.7.1) family.</text>
</comment>
<dbReference type="GO" id="GO:0015220">
    <property type="term" value="F:choline transmembrane transporter activity"/>
    <property type="evidence" value="ECO:0007669"/>
    <property type="project" value="TreeGrafter"/>
</dbReference>
<dbReference type="AlphaFoldDB" id="A0A1R4F6T6"/>
<organism evidence="9 10">
    <name type="scientific">Agrococcus casei LMG 22410</name>
    <dbReference type="NCBI Taxonomy" id="1255656"/>
    <lineage>
        <taxon>Bacteria</taxon>
        <taxon>Bacillati</taxon>
        <taxon>Actinomycetota</taxon>
        <taxon>Actinomycetes</taxon>
        <taxon>Micrococcales</taxon>
        <taxon>Microbacteriaceae</taxon>
        <taxon>Agrococcus</taxon>
    </lineage>
</organism>
<dbReference type="OrthoDB" id="3175079at2"/>
<sequence length="115" mass="11906">MKKWLLLAGAIVSEVTASLALQAAQDHPAWYVVVGVGFVAAFSLLGLVLRQGMALGVAYGIWGAMGVALTAIFAAIIFGQPLTLIMILGLVLIIGGVLTVEMGSQAAIRKREANA</sequence>
<feature type="transmembrane region" description="Helical" evidence="8">
    <location>
        <begin position="30"/>
        <end position="49"/>
    </location>
</feature>
<protein>
    <submittedName>
        <fullName evidence="9">Ethidium bromide-methyl viologen resistance protein EmrE</fullName>
    </submittedName>
</protein>
<dbReference type="Pfam" id="PF00893">
    <property type="entry name" value="Multi_Drug_Res"/>
    <property type="match status" value="1"/>
</dbReference>
<evidence type="ECO:0000256" key="5">
    <source>
        <dbReference type="ARBA" id="ARBA00022989"/>
    </source>
</evidence>
<dbReference type="InterPro" id="IPR045324">
    <property type="entry name" value="Small_multidrug_res"/>
</dbReference>
<dbReference type="PANTHER" id="PTHR30561">
    <property type="entry name" value="SMR FAMILY PROTON-DEPENDENT DRUG EFFLUX TRANSPORTER SUGE"/>
    <property type="match status" value="1"/>
</dbReference>
<reference evidence="9 10" key="1">
    <citation type="submission" date="2017-02" db="EMBL/GenBank/DDBJ databases">
        <authorList>
            <person name="Peterson S.W."/>
        </authorList>
    </citation>
    <scope>NUCLEOTIDE SEQUENCE [LARGE SCALE GENOMIC DNA]</scope>
    <source>
        <strain evidence="9 10">LMG 22410</strain>
    </source>
</reference>